<evidence type="ECO:0000313" key="2">
    <source>
        <dbReference type="EMBL" id="MFD2731730.1"/>
    </source>
</evidence>
<name>A0ABW5TSJ1_9SPHI</name>
<comment type="caution">
    <text evidence="2">The sequence shown here is derived from an EMBL/GenBank/DDBJ whole genome shotgun (WGS) entry which is preliminary data.</text>
</comment>
<dbReference type="InterPro" id="IPR046495">
    <property type="entry name" value="DUF6588"/>
</dbReference>
<sequence>MKKIITVTKLTFSILLAASISSNVKAQDVSDLIKSGPGDATKLAQAYLMPAFKGFGFGMNSAWYNSAKAKNLGKFDLRIQGTAAIVPSSDQFFRLGDLGLSSRTSFNSNASTPTLFGEDVTGAEITLKDNNGNNVSSFNMPNGLGFNMVPSPQIQLTVGVIKNTDISVRYSPKLGKSDDYGTLQVLGFGIKHEITKLLMPGKTEKIIPIDIALAFGYNQLTYDKSIPIEDQLDDKNSGSNLNQRVEGKLSGYTFDAIVSKKLAIFTPFASIGYNTAKTELGLLGTYVARTGAPTVTDPNATNDDKFTTFIDPVNIKQKDIAGLRGNVGFSLHLAFFRLYGSYSIGEYQAVTAGLGFGIGK</sequence>
<feature type="signal peptide" evidence="1">
    <location>
        <begin position="1"/>
        <end position="26"/>
    </location>
</feature>
<feature type="chain" id="PRO_5047542074" evidence="1">
    <location>
        <begin position="27"/>
        <end position="360"/>
    </location>
</feature>
<dbReference type="Proteomes" id="UP001597546">
    <property type="component" value="Unassembled WGS sequence"/>
</dbReference>
<accession>A0ABW5TSJ1</accession>
<dbReference type="Pfam" id="PF20230">
    <property type="entry name" value="DUF6588"/>
    <property type="match status" value="1"/>
</dbReference>
<keyword evidence="1" id="KW-0732">Signal</keyword>
<evidence type="ECO:0000313" key="3">
    <source>
        <dbReference type="Proteomes" id="UP001597546"/>
    </source>
</evidence>
<keyword evidence="3" id="KW-1185">Reference proteome</keyword>
<reference evidence="3" key="1">
    <citation type="journal article" date="2019" name="Int. J. Syst. Evol. Microbiol.">
        <title>The Global Catalogue of Microorganisms (GCM) 10K type strain sequencing project: providing services to taxonomists for standard genome sequencing and annotation.</title>
        <authorList>
            <consortium name="The Broad Institute Genomics Platform"/>
            <consortium name="The Broad Institute Genome Sequencing Center for Infectious Disease"/>
            <person name="Wu L."/>
            <person name="Ma J."/>
        </authorList>
    </citation>
    <scope>NUCLEOTIDE SEQUENCE [LARGE SCALE GENOMIC DNA]</scope>
    <source>
        <strain evidence="3">KCTC 42456</strain>
    </source>
</reference>
<organism evidence="2 3">
    <name type="scientific">Pedobacter alpinus</name>
    <dbReference type="NCBI Taxonomy" id="1590643"/>
    <lineage>
        <taxon>Bacteria</taxon>
        <taxon>Pseudomonadati</taxon>
        <taxon>Bacteroidota</taxon>
        <taxon>Sphingobacteriia</taxon>
        <taxon>Sphingobacteriales</taxon>
        <taxon>Sphingobacteriaceae</taxon>
        <taxon>Pedobacter</taxon>
    </lineage>
</organism>
<proteinExistence type="predicted"/>
<protein>
    <submittedName>
        <fullName evidence="2">DUF6588 family protein</fullName>
    </submittedName>
</protein>
<gene>
    <name evidence="2" type="ORF">ACFSSE_08420</name>
</gene>
<evidence type="ECO:0000256" key="1">
    <source>
        <dbReference type="SAM" id="SignalP"/>
    </source>
</evidence>
<dbReference type="RefSeq" id="WP_379042092.1">
    <property type="nucleotide sequence ID" value="NZ_JBHSKW010000019.1"/>
</dbReference>
<dbReference type="EMBL" id="JBHULV010000025">
    <property type="protein sequence ID" value="MFD2731730.1"/>
    <property type="molecule type" value="Genomic_DNA"/>
</dbReference>